<evidence type="ECO:0000313" key="3">
    <source>
        <dbReference type="Proteomes" id="UP001179952"/>
    </source>
</evidence>
<feature type="domain" description="KIB1-4 beta-propeller" evidence="1">
    <location>
        <begin position="7"/>
        <end position="109"/>
    </location>
</feature>
<organism evidence="2 3">
    <name type="scientific">Acorus gramineus</name>
    <name type="common">Dwarf sweet flag</name>
    <dbReference type="NCBI Taxonomy" id="55184"/>
    <lineage>
        <taxon>Eukaryota</taxon>
        <taxon>Viridiplantae</taxon>
        <taxon>Streptophyta</taxon>
        <taxon>Embryophyta</taxon>
        <taxon>Tracheophyta</taxon>
        <taxon>Spermatophyta</taxon>
        <taxon>Magnoliopsida</taxon>
        <taxon>Liliopsida</taxon>
        <taxon>Acoraceae</taxon>
        <taxon>Acorus</taxon>
    </lineage>
</organism>
<comment type="caution">
    <text evidence="2">The sequence shown here is derived from an EMBL/GenBank/DDBJ whole genome shotgun (WGS) entry which is preliminary data.</text>
</comment>
<dbReference type="InterPro" id="IPR005174">
    <property type="entry name" value="KIB1-4_b-propeller"/>
</dbReference>
<dbReference type="Proteomes" id="UP001179952">
    <property type="component" value="Unassembled WGS sequence"/>
</dbReference>
<reference evidence="2" key="2">
    <citation type="submission" date="2023-06" db="EMBL/GenBank/DDBJ databases">
        <authorList>
            <person name="Ma L."/>
            <person name="Liu K.-W."/>
            <person name="Li Z."/>
            <person name="Hsiao Y.-Y."/>
            <person name="Qi Y."/>
            <person name="Fu T."/>
            <person name="Tang G."/>
            <person name="Zhang D."/>
            <person name="Sun W.-H."/>
            <person name="Liu D.-K."/>
            <person name="Li Y."/>
            <person name="Chen G.-Z."/>
            <person name="Liu X.-D."/>
            <person name="Liao X.-Y."/>
            <person name="Jiang Y.-T."/>
            <person name="Yu X."/>
            <person name="Hao Y."/>
            <person name="Huang J."/>
            <person name="Zhao X.-W."/>
            <person name="Ke S."/>
            <person name="Chen Y.-Y."/>
            <person name="Wu W.-L."/>
            <person name="Hsu J.-L."/>
            <person name="Lin Y.-F."/>
            <person name="Huang M.-D."/>
            <person name="Li C.-Y."/>
            <person name="Huang L."/>
            <person name="Wang Z.-W."/>
            <person name="Zhao X."/>
            <person name="Zhong W.-Y."/>
            <person name="Peng D.-H."/>
            <person name="Ahmad S."/>
            <person name="Lan S."/>
            <person name="Zhang J.-S."/>
            <person name="Tsai W.-C."/>
            <person name="Van De Peer Y."/>
            <person name="Liu Z.-J."/>
        </authorList>
    </citation>
    <scope>NUCLEOTIDE SEQUENCE</scope>
    <source>
        <strain evidence="2">SCP</strain>
        <tissue evidence="2">Leaves</tissue>
    </source>
</reference>
<dbReference type="AlphaFoldDB" id="A0AAV9BYI0"/>
<dbReference type="PANTHER" id="PTHR44259">
    <property type="entry name" value="OS07G0183000 PROTEIN-RELATED"/>
    <property type="match status" value="1"/>
</dbReference>
<protein>
    <recommendedName>
        <fullName evidence="1">KIB1-4 beta-propeller domain-containing protein</fullName>
    </recommendedName>
</protein>
<sequence length="138" mass="15785">MPIRNIHERIYLAESPSGLLLIARRIGRTADSITRGFRIFRLHEGATQWLEVCNLDNGMLFLGLNTSFWLSASDFKEGEENSIYFTDDVIAEYCIMEQELDPGNDSGVFHLEDQSFSSICDDDMKLLYPHPVWVVPNP</sequence>
<dbReference type="EMBL" id="JAUJYN010000001">
    <property type="protein sequence ID" value="KAK1281251.1"/>
    <property type="molecule type" value="Genomic_DNA"/>
</dbReference>
<proteinExistence type="predicted"/>
<accession>A0AAV9BYI0</accession>
<keyword evidence="3" id="KW-1185">Reference proteome</keyword>
<evidence type="ECO:0000259" key="1">
    <source>
        <dbReference type="Pfam" id="PF03478"/>
    </source>
</evidence>
<reference evidence="2" key="1">
    <citation type="journal article" date="2023" name="Nat. Commun.">
        <title>Diploid and tetraploid genomes of Acorus and the evolution of monocots.</title>
        <authorList>
            <person name="Ma L."/>
            <person name="Liu K.W."/>
            <person name="Li Z."/>
            <person name="Hsiao Y.Y."/>
            <person name="Qi Y."/>
            <person name="Fu T."/>
            <person name="Tang G.D."/>
            <person name="Zhang D."/>
            <person name="Sun W.H."/>
            <person name="Liu D.K."/>
            <person name="Li Y."/>
            <person name="Chen G.Z."/>
            <person name="Liu X.D."/>
            <person name="Liao X.Y."/>
            <person name="Jiang Y.T."/>
            <person name="Yu X."/>
            <person name="Hao Y."/>
            <person name="Huang J."/>
            <person name="Zhao X.W."/>
            <person name="Ke S."/>
            <person name="Chen Y.Y."/>
            <person name="Wu W.L."/>
            <person name="Hsu J.L."/>
            <person name="Lin Y.F."/>
            <person name="Huang M.D."/>
            <person name="Li C.Y."/>
            <person name="Huang L."/>
            <person name="Wang Z.W."/>
            <person name="Zhao X."/>
            <person name="Zhong W.Y."/>
            <person name="Peng D.H."/>
            <person name="Ahmad S."/>
            <person name="Lan S."/>
            <person name="Zhang J.S."/>
            <person name="Tsai W.C."/>
            <person name="Van de Peer Y."/>
            <person name="Liu Z.J."/>
        </authorList>
    </citation>
    <scope>NUCLEOTIDE SEQUENCE</scope>
    <source>
        <strain evidence="2">SCP</strain>
    </source>
</reference>
<dbReference type="InterPro" id="IPR050942">
    <property type="entry name" value="F-box_BR-signaling"/>
</dbReference>
<dbReference type="Pfam" id="PF03478">
    <property type="entry name" value="Beta-prop_KIB1-4"/>
    <property type="match status" value="1"/>
</dbReference>
<gene>
    <name evidence="2" type="ORF">QJS04_geneDACA002819</name>
</gene>
<name>A0AAV9BYI0_ACOGR</name>
<evidence type="ECO:0000313" key="2">
    <source>
        <dbReference type="EMBL" id="KAK1281251.1"/>
    </source>
</evidence>